<protein>
    <submittedName>
        <fullName evidence="2">Sulfurtransferase</fullName>
    </submittedName>
</protein>
<dbReference type="InterPro" id="IPR036873">
    <property type="entry name" value="Rhodanese-like_dom_sf"/>
</dbReference>
<dbReference type="InterPro" id="IPR001763">
    <property type="entry name" value="Rhodanese-like_dom"/>
</dbReference>
<reference evidence="2" key="1">
    <citation type="submission" date="2020-05" db="EMBL/GenBank/DDBJ databases">
        <title>High-Quality Genomes of Partial-Nitritation/Anammox System by Hierarchical Clustering Based Hybrid Assembly.</title>
        <authorList>
            <person name="Liu L."/>
            <person name="Wang Y."/>
            <person name="Che Y."/>
            <person name="Chen Y."/>
            <person name="Xia Y."/>
            <person name="Luo R."/>
            <person name="Cheng S.H."/>
            <person name="Zheng C."/>
            <person name="Zhang T."/>
        </authorList>
    </citation>
    <scope>NUCLEOTIDE SEQUENCE</scope>
    <source>
        <strain evidence="2">H1_PAT1</strain>
    </source>
</reference>
<dbReference type="PROSITE" id="PS50206">
    <property type="entry name" value="RHODANESE_3"/>
    <property type="match status" value="1"/>
</dbReference>
<dbReference type="AlphaFoldDB" id="A0A928TRT5"/>
<evidence type="ECO:0000313" key="2">
    <source>
        <dbReference type="EMBL" id="MBE7525122.1"/>
    </source>
</evidence>
<dbReference type="CDD" id="cd00158">
    <property type="entry name" value="RHOD"/>
    <property type="match status" value="1"/>
</dbReference>
<evidence type="ECO:0000313" key="3">
    <source>
        <dbReference type="Proteomes" id="UP000710385"/>
    </source>
</evidence>
<dbReference type="EMBL" id="JABTTY010000001">
    <property type="protein sequence ID" value="MBE7525122.1"/>
    <property type="molecule type" value="Genomic_DNA"/>
</dbReference>
<gene>
    <name evidence="2" type="ORF">HS096_01880</name>
</gene>
<dbReference type="Gene3D" id="3.40.250.10">
    <property type="entry name" value="Rhodanese-like domain"/>
    <property type="match status" value="1"/>
</dbReference>
<dbReference type="GO" id="GO:0004792">
    <property type="term" value="F:thiosulfate-cyanide sulfurtransferase activity"/>
    <property type="evidence" value="ECO:0007669"/>
    <property type="project" value="TreeGrafter"/>
</dbReference>
<evidence type="ECO:0000259" key="1">
    <source>
        <dbReference type="PROSITE" id="PS50206"/>
    </source>
</evidence>
<sequence length="119" mass="13071">MSNATPQDLVAEAKAKIPPITCEEYRAISDAGEDHTLIDVREQDEWDKGHIEGAMHIPRGVLEFKIGEVVPDKQKFIVLQCASGGRSALCGEQLQKLGYTNVKNLEGGYIAWCGEQASR</sequence>
<comment type="caution">
    <text evidence="2">The sequence shown here is derived from an EMBL/GenBank/DDBJ whole genome shotgun (WGS) entry which is preliminary data.</text>
</comment>
<dbReference type="PANTHER" id="PTHR44086">
    <property type="entry name" value="THIOSULFATE SULFURTRANSFERASE RDL2, MITOCHONDRIAL-RELATED"/>
    <property type="match status" value="1"/>
</dbReference>
<name>A0A928TRT5_UNCKA</name>
<accession>A0A928TRT5</accession>
<dbReference type="SUPFAM" id="SSF52821">
    <property type="entry name" value="Rhodanese/Cell cycle control phosphatase"/>
    <property type="match status" value="1"/>
</dbReference>
<dbReference type="PANTHER" id="PTHR44086:SF13">
    <property type="entry name" value="THIOSULFATE SULFURTRANSFERASE PSPE"/>
    <property type="match status" value="1"/>
</dbReference>
<dbReference type="Pfam" id="PF00581">
    <property type="entry name" value="Rhodanese"/>
    <property type="match status" value="1"/>
</dbReference>
<organism evidence="2 3">
    <name type="scientific">candidate division WWE3 bacterium</name>
    <dbReference type="NCBI Taxonomy" id="2053526"/>
    <lineage>
        <taxon>Bacteria</taxon>
        <taxon>Katanobacteria</taxon>
    </lineage>
</organism>
<proteinExistence type="predicted"/>
<dbReference type="Proteomes" id="UP000710385">
    <property type="component" value="Unassembled WGS sequence"/>
</dbReference>
<dbReference type="SMART" id="SM00450">
    <property type="entry name" value="RHOD"/>
    <property type="match status" value="1"/>
</dbReference>
<feature type="domain" description="Rhodanese" evidence="1">
    <location>
        <begin position="31"/>
        <end position="118"/>
    </location>
</feature>